<dbReference type="Gene3D" id="1.20.120.70">
    <property type="entry name" value="Tobacco mosaic virus-like, coat protein"/>
    <property type="match status" value="1"/>
</dbReference>
<dbReference type="OrthoDB" id="10322380at2759"/>
<keyword evidence="2" id="KW-1185">Reference proteome</keyword>
<gene>
    <name evidence="1" type="ORF">A0J61_06796</name>
</gene>
<name>A0A1C7N7N8_9FUNG</name>
<accession>A0A1C7N7N8</accession>
<dbReference type="Proteomes" id="UP000093000">
    <property type="component" value="Unassembled WGS sequence"/>
</dbReference>
<dbReference type="InterPro" id="IPR001337">
    <property type="entry name" value="TMV-like_coat"/>
</dbReference>
<reference evidence="1 2" key="1">
    <citation type="submission" date="2016-03" db="EMBL/GenBank/DDBJ databases">
        <title>Choanephora cucurbitarum.</title>
        <authorList>
            <person name="Min B."/>
            <person name="Park H."/>
            <person name="Park J.-H."/>
            <person name="Shin H.-D."/>
            <person name="Choi I.-G."/>
        </authorList>
    </citation>
    <scope>NUCLEOTIDE SEQUENCE [LARGE SCALE GENOMIC DNA]</scope>
    <source>
        <strain evidence="1 2">KUS-F28377</strain>
    </source>
</reference>
<sequence>MNKVDTDAFSRISIEENKSNINRMKCARNWHKLSKFQDLIHCIDFADLRNQDDILYNKKLLWEMSGGCYEENNPTIFSPSSPFPQDQFYVYVYAPEYVDILNKMKKNLKRMQDMIWMQEIGDYVANSKEMVDEFYDDVATLKRMVHDQVQVYDKDKFEETFRVDWRML</sequence>
<proteinExistence type="predicted"/>
<dbReference type="InParanoid" id="A0A1C7N7N8"/>
<dbReference type="AlphaFoldDB" id="A0A1C7N7N8"/>
<dbReference type="Pfam" id="PF00721">
    <property type="entry name" value="TMV_coat"/>
    <property type="match status" value="1"/>
</dbReference>
<dbReference type="InterPro" id="IPR036417">
    <property type="entry name" value="TMV-like_coat_sf"/>
</dbReference>
<dbReference type="EMBL" id="LUGH01000427">
    <property type="protein sequence ID" value="OBZ85155.1"/>
    <property type="molecule type" value="Genomic_DNA"/>
</dbReference>
<evidence type="ECO:0000313" key="2">
    <source>
        <dbReference type="Proteomes" id="UP000093000"/>
    </source>
</evidence>
<dbReference type="GO" id="GO:0005198">
    <property type="term" value="F:structural molecule activity"/>
    <property type="evidence" value="ECO:0007669"/>
    <property type="project" value="InterPro"/>
</dbReference>
<comment type="caution">
    <text evidence="1">The sequence shown here is derived from an EMBL/GenBank/DDBJ whole genome shotgun (WGS) entry which is preliminary data.</text>
</comment>
<protein>
    <submittedName>
        <fullName evidence="1">Uncharacterized protein</fullName>
    </submittedName>
</protein>
<organism evidence="1 2">
    <name type="scientific">Choanephora cucurbitarum</name>
    <dbReference type="NCBI Taxonomy" id="101091"/>
    <lineage>
        <taxon>Eukaryota</taxon>
        <taxon>Fungi</taxon>
        <taxon>Fungi incertae sedis</taxon>
        <taxon>Mucoromycota</taxon>
        <taxon>Mucoromycotina</taxon>
        <taxon>Mucoromycetes</taxon>
        <taxon>Mucorales</taxon>
        <taxon>Mucorineae</taxon>
        <taxon>Choanephoraceae</taxon>
        <taxon>Choanephoroideae</taxon>
        <taxon>Choanephora</taxon>
    </lineage>
</organism>
<evidence type="ECO:0000313" key="1">
    <source>
        <dbReference type="EMBL" id="OBZ85155.1"/>
    </source>
</evidence>